<dbReference type="Gene3D" id="1.25.40.10">
    <property type="entry name" value="Tetratricopeptide repeat domain"/>
    <property type="match status" value="1"/>
</dbReference>
<name>A0ABR2J2A9_9EUKA</name>
<accession>A0ABR2J2A9</accession>
<proteinExistence type="predicted"/>
<keyword evidence="2" id="KW-1185">Reference proteome</keyword>
<gene>
    <name evidence="1" type="ORF">M9Y10_007642</name>
</gene>
<sequence>MDPSHVITLDSSFQTIDPERLRQMQSKTSYEGDNDYTQYQLPPFTQTERMFRSGEEKNTPQRERAFTIANKATTAMETNHFDDATKMTLHALELDPLCIDGWRNLCRVLNHICDGDTIVCATREVIHFARQFYKEQFDENNGMFYTMPITRPYIRTLQDIAHTSLQSEQLDVSVYTYEEILRLNHNDNNSVRDNLLSCYIKLIGRIQRFPDTKPVRTIEQAEQLINAQFGPDPLFEEDNLTVRWAKICFAYLRNKNWQQMAKKEYEKNDLVIKILLNEIEPSQIPPSNPMYPLGCSPGNKSDEARLKTPKIKEALNDWPDFVIALHKLIKGKISSKTEEEIRSVAPDPVNDVSKNYKEQMLIIGNQFLDQGRKFLSDRNFLEAEKNFTLAKRGFYEASLPSRRCYEGIPFAVFSNRATTSFYLHIWNLLRIDTRYTLMIKPDHPRTYLRLVKLAEAFKSKQLIDDFQQIEDKVKNQQVNSMDEWKALAKTVIGLTSITAIAFAAEGILTQEKKDELIEIGIEDFYTTVNVGSEYNTLPWLGSNDFEPKIQ</sequence>
<reference evidence="1 2" key="1">
    <citation type="submission" date="2024-04" db="EMBL/GenBank/DDBJ databases">
        <title>Tritrichomonas musculus Genome.</title>
        <authorList>
            <person name="Alves-Ferreira E."/>
            <person name="Grigg M."/>
            <person name="Lorenzi H."/>
            <person name="Galac M."/>
        </authorList>
    </citation>
    <scope>NUCLEOTIDE SEQUENCE [LARGE SCALE GENOMIC DNA]</scope>
    <source>
        <strain evidence="1 2">EAF2021</strain>
    </source>
</reference>
<organism evidence="1 2">
    <name type="scientific">Tritrichomonas musculus</name>
    <dbReference type="NCBI Taxonomy" id="1915356"/>
    <lineage>
        <taxon>Eukaryota</taxon>
        <taxon>Metamonada</taxon>
        <taxon>Parabasalia</taxon>
        <taxon>Tritrichomonadida</taxon>
        <taxon>Tritrichomonadidae</taxon>
        <taxon>Tritrichomonas</taxon>
    </lineage>
</organism>
<evidence type="ECO:0000313" key="2">
    <source>
        <dbReference type="Proteomes" id="UP001470230"/>
    </source>
</evidence>
<protein>
    <recommendedName>
        <fullName evidence="3">TPR Domain containing protein</fullName>
    </recommendedName>
</protein>
<dbReference type="SUPFAM" id="SSF48452">
    <property type="entry name" value="TPR-like"/>
    <property type="match status" value="1"/>
</dbReference>
<evidence type="ECO:0008006" key="3">
    <source>
        <dbReference type="Google" id="ProtNLM"/>
    </source>
</evidence>
<dbReference type="EMBL" id="JAPFFF010000013">
    <property type="protein sequence ID" value="KAK8871896.1"/>
    <property type="molecule type" value="Genomic_DNA"/>
</dbReference>
<comment type="caution">
    <text evidence="1">The sequence shown here is derived from an EMBL/GenBank/DDBJ whole genome shotgun (WGS) entry which is preliminary data.</text>
</comment>
<evidence type="ECO:0000313" key="1">
    <source>
        <dbReference type="EMBL" id="KAK8871896.1"/>
    </source>
</evidence>
<dbReference type="Proteomes" id="UP001470230">
    <property type="component" value="Unassembled WGS sequence"/>
</dbReference>
<dbReference type="InterPro" id="IPR011990">
    <property type="entry name" value="TPR-like_helical_dom_sf"/>
</dbReference>